<organism evidence="2 3">
    <name type="scientific">Lunatimonas lonarensis</name>
    <dbReference type="NCBI Taxonomy" id="1232681"/>
    <lineage>
        <taxon>Bacteria</taxon>
        <taxon>Pseudomonadati</taxon>
        <taxon>Bacteroidota</taxon>
        <taxon>Cytophagia</taxon>
        <taxon>Cytophagales</taxon>
        <taxon>Cyclobacteriaceae</taxon>
    </lineage>
</organism>
<dbReference type="InterPro" id="IPR025381">
    <property type="entry name" value="DUF4296"/>
</dbReference>
<reference evidence="2 3" key="1">
    <citation type="submission" date="2013-02" db="EMBL/GenBank/DDBJ databases">
        <title>A novel strain isolated from Lonar lake, Maharashtra, India.</title>
        <authorList>
            <person name="Singh A."/>
        </authorList>
    </citation>
    <scope>NUCLEOTIDE SEQUENCE [LARGE SCALE GENOMIC DNA]</scope>
    <source>
        <strain evidence="2 3">AK24</strain>
    </source>
</reference>
<dbReference type="PROSITE" id="PS51257">
    <property type="entry name" value="PROKAR_LIPOPROTEIN"/>
    <property type="match status" value="1"/>
</dbReference>
<protein>
    <recommendedName>
        <fullName evidence="1">DUF4296 domain-containing protein</fullName>
    </recommendedName>
</protein>
<proteinExistence type="predicted"/>
<name>R7ZQC3_9BACT</name>
<dbReference type="Proteomes" id="UP000013909">
    <property type="component" value="Unassembled WGS sequence"/>
</dbReference>
<dbReference type="RefSeq" id="WP_010855514.1">
    <property type="nucleotide sequence ID" value="NZ_AQHR01000088.1"/>
</dbReference>
<accession>R7ZQC3</accession>
<dbReference type="Pfam" id="PF14129">
    <property type="entry name" value="DUF4296"/>
    <property type="match status" value="1"/>
</dbReference>
<dbReference type="STRING" id="1232681.ADIS_3381"/>
<evidence type="ECO:0000313" key="3">
    <source>
        <dbReference type="Proteomes" id="UP000013909"/>
    </source>
</evidence>
<gene>
    <name evidence="2" type="ORF">ADIS_3381</name>
</gene>
<feature type="domain" description="DUF4296" evidence="1">
    <location>
        <begin position="23"/>
        <end position="107"/>
    </location>
</feature>
<evidence type="ECO:0000313" key="2">
    <source>
        <dbReference type="EMBL" id="EON76253.1"/>
    </source>
</evidence>
<dbReference type="EMBL" id="AQHR01000088">
    <property type="protein sequence ID" value="EON76253.1"/>
    <property type="molecule type" value="Genomic_DNA"/>
</dbReference>
<comment type="caution">
    <text evidence="2">The sequence shown here is derived from an EMBL/GenBank/DDBJ whole genome shotgun (WGS) entry which is preliminary data.</text>
</comment>
<evidence type="ECO:0000259" key="1">
    <source>
        <dbReference type="Pfam" id="PF14129"/>
    </source>
</evidence>
<keyword evidence="3" id="KW-1185">Reference proteome</keyword>
<dbReference type="AlphaFoldDB" id="R7ZQC3"/>
<sequence length="114" mass="13163">MKYFVWLVFIVAGSFGCTSGDKPRGLLSEDVMVSILVDIHLTEGFVQSLPIPYDSSKKVYPILERDVFEKHRVPDSVYLASLQYYLRYPVMMERIYARTVDSLTVYEKRAESTP</sequence>